<dbReference type="Proteomes" id="UP001243375">
    <property type="component" value="Unassembled WGS sequence"/>
</dbReference>
<proteinExistence type="predicted"/>
<comment type="caution">
    <text evidence="1">The sequence shown here is derived from an EMBL/GenBank/DDBJ whole genome shotgun (WGS) entry which is preliminary data.</text>
</comment>
<reference evidence="1" key="1">
    <citation type="submission" date="2023-04" db="EMBL/GenBank/DDBJ databases">
        <title>Draft Genome sequencing of Naganishia species isolated from polar environments using Oxford Nanopore Technology.</title>
        <authorList>
            <person name="Leo P."/>
            <person name="Venkateswaran K."/>
        </authorList>
    </citation>
    <scope>NUCLEOTIDE SEQUENCE</scope>
    <source>
        <strain evidence="1">MNA-CCFEE 5425</strain>
    </source>
</reference>
<gene>
    <name evidence="1" type="ORF">QFC22_006396</name>
</gene>
<dbReference type="EMBL" id="JASBWU010000027">
    <property type="protein sequence ID" value="KAJ9112096.1"/>
    <property type="molecule type" value="Genomic_DNA"/>
</dbReference>
<evidence type="ECO:0000313" key="2">
    <source>
        <dbReference type="Proteomes" id="UP001243375"/>
    </source>
</evidence>
<protein>
    <submittedName>
        <fullName evidence="1">Uncharacterized protein</fullName>
    </submittedName>
</protein>
<accession>A0ACC2WLZ3</accession>
<keyword evidence="2" id="KW-1185">Reference proteome</keyword>
<name>A0ACC2WLZ3_9TREE</name>
<sequence length="222" mass="23817">MRLNHSGLTVCVLAMLNDVSRGALANPLATDKGAMVANERDARPDAPDMHPRGAHPAATGSCRHREQGDGAPHRKVRIQHSNANAQQKMASVSTGEQNPERKPEEPAKTEDPTNNQNGEASHADSENATPSSTGAVSTTQNADTSKTHSEVPSVQVPALKPGQRAGKSIDSNAVTNDMKKQLVELHNKLRTANGAGEVQWDDKIAQYSTGWMKNCIWEHSHG</sequence>
<organism evidence="1 2">
    <name type="scientific">Naganishia vaughanmartiniae</name>
    <dbReference type="NCBI Taxonomy" id="1424756"/>
    <lineage>
        <taxon>Eukaryota</taxon>
        <taxon>Fungi</taxon>
        <taxon>Dikarya</taxon>
        <taxon>Basidiomycota</taxon>
        <taxon>Agaricomycotina</taxon>
        <taxon>Tremellomycetes</taxon>
        <taxon>Filobasidiales</taxon>
        <taxon>Filobasidiaceae</taxon>
        <taxon>Naganishia</taxon>
    </lineage>
</organism>
<evidence type="ECO:0000313" key="1">
    <source>
        <dbReference type="EMBL" id="KAJ9112096.1"/>
    </source>
</evidence>